<protein>
    <submittedName>
        <fullName evidence="1">Uncharacterized protein</fullName>
    </submittedName>
</protein>
<organism evidence="1">
    <name type="scientific">Tetraselmis sp. GSL018</name>
    <dbReference type="NCBI Taxonomy" id="582737"/>
    <lineage>
        <taxon>Eukaryota</taxon>
        <taxon>Viridiplantae</taxon>
        <taxon>Chlorophyta</taxon>
        <taxon>core chlorophytes</taxon>
        <taxon>Chlorodendrophyceae</taxon>
        <taxon>Chlorodendrales</taxon>
        <taxon>Chlorodendraceae</taxon>
        <taxon>Tetraselmis</taxon>
    </lineage>
</organism>
<proteinExistence type="predicted"/>
<reference evidence="1" key="1">
    <citation type="submission" date="2014-05" db="EMBL/GenBank/DDBJ databases">
        <title>The transcriptome of the halophilic microalga Tetraselmis sp. GSL018 isolated from the Great Salt Lake, Utah.</title>
        <authorList>
            <person name="Jinkerson R.E."/>
            <person name="D'Adamo S."/>
            <person name="Posewitz M.C."/>
        </authorList>
    </citation>
    <scope>NUCLEOTIDE SEQUENCE</scope>
    <source>
        <strain evidence="1">GSL018</strain>
    </source>
</reference>
<evidence type="ECO:0000313" key="1">
    <source>
        <dbReference type="EMBL" id="JAC62279.1"/>
    </source>
</evidence>
<dbReference type="AlphaFoldDB" id="A0A061QUZ3"/>
<sequence>VLDRKPVQTTLDTLIHETKKERRSEQVIEDRNSADRKVLRRVILVQRVVGKLGTP</sequence>
<accession>A0A061QUZ3</accession>
<name>A0A061QUZ3_9CHLO</name>
<dbReference type="EMBL" id="GBEZ01024740">
    <property type="protein sequence ID" value="JAC62279.1"/>
    <property type="molecule type" value="Transcribed_RNA"/>
</dbReference>
<feature type="non-terminal residue" evidence="1">
    <location>
        <position position="1"/>
    </location>
</feature>
<gene>
    <name evidence="1" type="ORF">TSPGSL018_23787</name>
</gene>